<comment type="subcellular location">
    <subcellularLocation>
        <location evidence="2">Cell membrane</location>
        <topology evidence="2">Multi-pass membrane protein</topology>
    </subcellularLocation>
</comment>
<dbReference type="Proteomes" id="UP000677016">
    <property type="component" value="Unassembled WGS sequence"/>
</dbReference>
<feature type="transmembrane region" description="Helical" evidence="13">
    <location>
        <begin position="215"/>
        <end position="237"/>
    </location>
</feature>
<feature type="transmembrane region" description="Helical" evidence="13">
    <location>
        <begin position="347"/>
        <end position="368"/>
    </location>
</feature>
<comment type="similarity">
    <text evidence="3">Belongs to the major facilitator superfamily. TCR/Tet family.</text>
</comment>
<organism evidence="15 16">
    <name type="scientific">Phycicoccus avicenniae</name>
    <dbReference type="NCBI Taxonomy" id="2828860"/>
    <lineage>
        <taxon>Bacteria</taxon>
        <taxon>Bacillati</taxon>
        <taxon>Actinomycetota</taxon>
        <taxon>Actinomycetes</taxon>
        <taxon>Micrococcales</taxon>
        <taxon>Intrasporangiaceae</taxon>
        <taxon>Phycicoccus</taxon>
    </lineage>
</organism>
<gene>
    <name evidence="15" type="ORF">KC207_16735</name>
</gene>
<evidence type="ECO:0000256" key="5">
    <source>
        <dbReference type="ARBA" id="ARBA00022475"/>
    </source>
</evidence>
<dbReference type="GO" id="GO:0015297">
    <property type="term" value="F:antiporter activity"/>
    <property type="evidence" value="ECO:0007669"/>
    <property type="project" value="UniProtKB-KW"/>
</dbReference>
<keyword evidence="10 13" id="KW-0472">Membrane</keyword>
<evidence type="ECO:0000256" key="6">
    <source>
        <dbReference type="ARBA" id="ARBA00022692"/>
    </source>
</evidence>
<evidence type="ECO:0000259" key="14">
    <source>
        <dbReference type="PROSITE" id="PS50850"/>
    </source>
</evidence>
<dbReference type="Gene3D" id="1.20.1250.20">
    <property type="entry name" value="MFS general substrate transporter like domains"/>
    <property type="match status" value="1"/>
</dbReference>
<dbReference type="SUPFAM" id="SSF103473">
    <property type="entry name" value="MFS general substrate transporter"/>
    <property type="match status" value="1"/>
</dbReference>
<evidence type="ECO:0000256" key="13">
    <source>
        <dbReference type="SAM" id="Phobius"/>
    </source>
</evidence>
<keyword evidence="11" id="KW-0046">Antibiotic resistance</keyword>
<dbReference type="PROSITE" id="PS50850">
    <property type="entry name" value="MFS"/>
    <property type="match status" value="1"/>
</dbReference>
<evidence type="ECO:0000313" key="15">
    <source>
        <dbReference type="EMBL" id="MBR7744941.1"/>
    </source>
</evidence>
<dbReference type="Gene3D" id="1.20.1720.10">
    <property type="entry name" value="Multidrug resistance protein D"/>
    <property type="match status" value="1"/>
</dbReference>
<feature type="transmembrane region" description="Helical" evidence="13">
    <location>
        <begin position="258"/>
        <end position="280"/>
    </location>
</feature>
<dbReference type="GO" id="GO:0046677">
    <property type="term" value="P:response to antibiotic"/>
    <property type="evidence" value="ECO:0007669"/>
    <property type="project" value="UniProtKB-KW"/>
</dbReference>
<keyword evidence="8 13" id="KW-1133">Transmembrane helix</keyword>
<dbReference type="GO" id="GO:1902600">
    <property type="term" value="P:proton transmembrane transport"/>
    <property type="evidence" value="ECO:0007669"/>
    <property type="project" value="UniProtKB-KW"/>
</dbReference>
<feature type="domain" description="Major facilitator superfamily (MFS) profile" evidence="14">
    <location>
        <begin position="8"/>
        <end position="435"/>
    </location>
</feature>
<evidence type="ECO:0000256" key="8">
    <source>
        <dbReference type="ARBA" id="ARBA00022989"/>
    </source>
</evidence>
<keyword evidence="4" id="KW-0813">Transport</keyword>
<keyword evidence="16" id="KW-1185">Reference proteome</keyword>
<keyword evidence="6 13" id="KW-0812">Transmembrane</keyword>
<feature type="transmembrane region" description="Helical" evidence="13">
    <location>
        <begin position="320"/>
        <end position="341"/>
    </location>
</feature>
<evidence type="ECO:0000313" key="16">
    <source>
        <dbReference type="Proteomes" id="UP000677016"/>
    </source>
</evidence>
<evidence type="ECO:0000256" key="9">
    <source>
        <dbReference type="ARBA" id="ARBA00023065"/>
    </source>
</evidence>
<evidence type="ECO:0000256" key="4">
    <source>
        <dbReference type="ARBA" id="ARBA00022449"/>
    </source>
</evidence>
<feature type="transmembrane region" description="Helical" evidence="13">
    <location>
        <begin position="75"/>
        <end position="93"/>
    </location>
</feature>
<evidence type="ECO:0000256" key="10">
    <source>
        <dbReference type="ARBA" id="ARBA00023136"/>
    </source>
</evidence>
<dbReference type="RefSeq" id="WP_211604467.1">
    <property type="nucleotide sequence ID" value="NZ_JAGSNF010000026.1"/>
</dbReference>
<feature type="transmembrane region" description="Helical" evidence="13">
    <location>
        <begin position="292"/>
        <end position="313"/>
    </location>
</feature>
<comment type="caution">
    <text evidence="15">The sequence shown here is derived from an EMBL/GenBank/DDBJ whole genome shotgun (WGS) entry which is preliminary data.</text>
</comment>
<feature type="transmembrane region" description="Helical" evidence="13">
    <location>
        <begin position="157"/>
        <end position="178"/>
    </location>
</feature>
<keyword evidence="5" id="KW-1003">Cell membrane</keyword>
<feature type="transmembrane region" description="Helical" evidence="13">
    <location>
        <begin position="99"/>
        <end position="120"/>
    </location>
</feature>
<feature type="transmembrane region" description="Helical" evidence="13">
    <location>
        <begin position="380"/>
        <end position="399"/>
    </location>
</feature>
<protein>
    <recommendedName>
        <fullName evidence="12">Tetracycline resistance protein</fullName>
    </recommendedName>
</protein>
<dbReference type="GO" id="GO:0005886">
    <property type="term" value="C:plasma membrane"/>
    <property type="evidence" value="ECO:0007669"/>
    <property type="project" value="UniProtKB-SubCell"/>
</dbReference>
<dbReference type="InterPro" id="IPR011701">
    <property type="entry name" value="MFS"/>
</dbReference>
<evidence type="ECO:0000256" key="1">
    <source>
        <dbReference type="ARBA" id="ARBA00003279"/>
    </source>
</evidence>
<feature type="transmembrane region" description="Helical" evidence="13">
    <location>
        <begin position="132"/>
        <end position="151"/>
    </location>
</feature>
<comment type="function">
    <text evidence="1">Resistance to tetracycline by an active tetracycline efflux. This is an energy-dependent process that decreases the accumulation of the antibiotic in whole cells. This protein functions as a metal-tetracycline/H(+) antiporter.</text>
</comment>
<sequence length="446" mass="44402">MTQDARRTPLLLGILFGLAGMGSSSASVVLPDMAEGLGIDVGVAAWSISLYVLMLAVTTAVYGRVADLVGVRLPLLVGLSLMAAGSLVSALAPTFSVELVARMAQGAGAAAVPVLGVTVLNQRFVGEVRGYALSRLAAVAAAVVCAGPFIGGVVDEVLGWRAVMALPVLGLVVVPALWGSLTREGSGERLDVFGAVLVAATAGGLVLLVQSPTTGLTVAVAGVVLLAVGGPAVAAWVRRRPDGFLPMELVRNTTVVRSALAAAAIPAAWFSQLVVVPVILQDEGWSTWQVGALLLPSIGVAALIPRVGGALIARLGPARALGLAGVLASVSLTLAALGAAFTAPVLFGLGLLFVTAAFGLGQPTLSAAVDDAVDQRVRGVALGIATLLFLVGGSVGSAAVVGLGLLLGTTGALAVLVALPLLGLLALRPLVVDPPDRADASVPDAA</sequence>
<name>A0A941DB91_9MICO</name>
<feature type="transmembrane region" description="Helical" evidence="13">
    <location>
        <begin position="42"/>
        <end position="63"/>
    </location>
</feature>
<evidence type="ECO:0000256" key="3">
    <source>
        <dbReference type="ARBA" id="ARBA00007520"/>
    </source>
</evidence>
<dbReference type="PANTHER" id="PTHR23501:SF188">
    <property type="entry name" value="TETRACYCLINE RESISTANCE PROTEIN"/>
    <property type="match status" value="1"/>
</dbReference>
<evidence type="ECO:0000256" key="7">
    <source>
        <dbReference type="ARBA" id="ARBA00022781"/>
    </source>
</evidence>
<dbReference type="PRINTS" id="PR01036">
    <property type="entry name" value="TCRTETB"/>
</dbReference>
<keyword evidence="4" id="KW-0050">Antiport</keyword>
<dbReference type="InterPro" id="IPR020846">
    <property type="entry name" value="MFS_dom"/>
</dbReference>
<dbReference type="Pfam" id="PF07690">
    <property type="entry name" value="MFS_1"/>
    <property type="match status" value="1"/>
</dbReference>
<feature type="transmembrane region" description="Helical" evidence="13">
    <location>
        <begin position="190"/>
        <end position="209"/>
    </location>
</feature>
<reference evidence="15" key="1">
    <citation type="submission" date="2021-04" db="EMBL/GenBank/DDBJ databases">
        <title>Phycicoccus avicenniae sp. nov., a novel endophytic actinomycetes isolated from branch of Avicennia mariana.</title>
        <authorList>
            <person name="Tuo L."/>
        </authorList>
    </citation>
    <scope>NUCLEOTIDE SEQUENCE</scope>
    <source>
        <strain evidence="15">BSK3Z-2</strain>
    </source>
</reference>
<dbReference type="InterPro" id="IPR036259">
    <property type="entry name" value="MFS_trans_sf"/>
</dbReference>
<keyword evidence="7" id="KW-0375">Hydrogen ion transport</keyword>
<dbReference type="AlphaFoldDB" id="A0A941DB91"/>
<feature type="transmembrane region" description="Helical" evidence="13">
    <location>
        <begin position="405"/>
        <end position="427"/>
    </location>
</feature>
<evidence type="ECO:0000256" key="11">
    <source>
        <dbReference type="ARBA" id="ARBA00023251"/>
    </source>
</evidence>
<dbReference type="EMBL" id="JAGSNF010000026">
    <property type="protein sequence ID" value="MBR7744941.1"/>
    <property type="molecule type" value="Genomic_DNA"/>
</dbReference>
<accession>A0A941DB91</accession>
<proteinExistence type="inferred from homology"/>
<evidence type="ECO:0000256" key="2">
    <source>
        <dbReference type="ARBA" id="ARBA00004651"/>
    </source>
</evidence>
<evidence type="ECO:0000256" key="12">
    <source>
        <dbReference type="ARBA" id="ARBA00040630"/>
    </source>
</evidence>
<keyword evidence="9" id="KW-0406">Ion transport</keyword>
<dbReference type="PANTHER" id="PTHR23501">
    <property type="entry name" value="MAJOR FACILITATOR SUPERFAMILY"/>
    <property type="match status" value="1"/>
</dbReference>